<dbReference type="OrthoDB" id="4991875at2759"/>
<feature type="chain" id="PRO_5040826524" description="GPI anchored protein" evidence="1">
    <location>
        <begin position="17"/>
        <end position="218"/>
    </location>
</feature>
<dbReference type="AlphaFoldDB" id="A0A9W9C104"/>
<evidence type="ECO:0000313" key="3">
    <source>
        <dbReference type="Proteomes" id="UP001140562"/>
    </source>
</evidence>
<accession>A0A9W9C104</accession>
<evidence type="ECO:0008006" key="4">
    <source>
        <dbReference type="Google" id="ProtNLM"/>
    </source>
</evidence>
<evidence type="ECO:0000313" key="2">
    <source>
        <dbReference type="EMBL" id="KAJ4338103.1"/>
    </source>
</evidence>
<comment type="caution">
    <text evidence="2">The sequence shown here is derived from an EMBL/GenBank/DDBJ whole genome shotgun (WGS) entry which is preliminary data.</text>
</comment>
<feature type="signal peptide" evidence="1">
    <location>
        <begin position="1"/>
        <end position="16"/>
    </location>
</feature>
<keyword evidence="1" id="KW-0732">Signal</keyword>
<reference evidence="2" key="1">
    <citation type="submission" date="2022-10" db="EMBL/GenBank/DDBJ databases">
        <title>Tapping the CABI collections for fungal endophytes: first genome assemblies for Collariella, Neodidymelliopsis, Ascochyta clinopodiicola, Didymella pomorum, Didymosphaeria variabile, Neocosmospora piperis and Neocucurbitaria cava.</title>
        <authorList>
            <person name="Hill R."/>
        </authorList>
    </citation>
    <scope>NUCLEOTIDE SEQUENCE</scope>
    <source>
        <strain evidence="2">IMI 360193</strain>
    </source>
</reference>
<dbReference type="PANTHER" id="PTHR40640">
    <property type="entry name" value="ANCHORED GLYCOPROTEIN, PUTATIVE (AFU_ORTHOLOGUE AFUA_8G04860)-RELATED"/>
    <property type="match status" value="1"/>
</dbReference>
<dbReference type="EMBL" id="JAPEUV010000033">
    <property type="protein sequence ID" value="KAJ4338103.1"/>
    <property type="molecule type" value="Genomic_DNA"/>
</dbReference>
<keyword evidence="3" id="KW-1185">Reference proteome</keyword>
<gene>
    <name evidence="2" type="ORF">N0V87_004251</name>
</gene>
<organism evidence="2 3">
    <name type="scientific">Didymella glomerata</name>
    <dbReference type="NCBI Taxonomy" id="749621"/>
    <lineage>
        <taxon>Eukaryota</taxon>
        <taxon>Fungi</taxon>
        <taxon>Dikarya</taxon>
        <taxon>Ascomycota</taxon>
        <taxon>Pezizomycotina</taxon>
        <taxon>Dothideomycetes</taxon>
        <taxon>Pleosporomycetidae</taxon>
        <taxon>Pleosporales</taxon>
        <taxon>Pleosporineae</taxon>
        <taxon>Didymellaceae</taxon>
        <taxon>Didymella</taxon>
    </lineage>
</organism>
<name>A0A9W9C104_9PLEO</name>
<proteinExistence type="predicted"/>
<evidence type="ECO:0000256" key="1">
    <source>
        <dbReference type="SAM" id="SignalP"/>
    </source>
</evidence>
<dbReference type="Proteomes" id="UP001140562">
    <property type="component" value="Unassembled WGS sequence"/>
</dbReference>
<sequence length="218" mass="20598">MRQSLAILSFVACAAAVDIQFVFPGGIEGPSPVATIESVDGSTTSALVGCPTGTSIEDCGLGPGLNVEIIGGTRYDASMSVGTVSVSYGCDGYDSAANTMTCTAAMAGQDTQTAVLSGSDVAFISASVIEGASLLSGGASASASATASAASKTSAALASSSMQTSIVSGTAAAGSHASSHAASATGSSAPQATGAAARFGIEGAALLALAGAAAVNVL</sequence>
<dbReference type="PANTHER" id="PTHR40640:SF1">
    <property type="entry name" value="ANCHORED GLYCOPROTEIN, PUTATIVE (AFU_ORTHOLOGUE AFUA_8G04860)-RELATED"/>
    <property type="match status" value="1"/>
</dbReference>
<protein>
    <recommendedName>
        <fullName evidence="4">GPI anchored protein</fullName>
    </recommendedName>
</protein>